<proteinExistence type="predicted"/>
<keyword evidence="3" id="KW-0675">Receptor</keyword>
<dbReference type="EMBL" id="LXQA010059913">
    <property type="protein sequence ID" value="MCI05837.1"/>
    <property type="molecule type" value="Genomic_DNA"/>
</dbReference>
<feature type="domain" description="Wall-associated receptor kinase C-terminal" evidence="2">
    <location>
        <begin position="50"/>
        <end position="130"/>
    </location>
</feature>
<dbReference type="Proteomes" id="UP000265520">
    <property type="component" value="Unassembled WGS sequence"/>
</dbReference>
<organism evidence="3 4">
    <name type="scientific">Trifolium medium</name>
    <dbReference type="NCBI Taxonomy" id="97028"/>
    <lineage>
        <taxon>Eukaryota</taxon>
        <taxon>Viridiplantae</taxon>
        <taxon>Streptophyta</taxon>
        <taxon>Embryophyta</taxon>
        <taxon>Tracheophyta</taxon>
        <taxon>Spermatophyta</taxon>
        <taxon>Magnoliopsida</taxon>
        <taxon>eudicotyledons</taxon>
        <taxon>Gunneridae</taxon>
        <taxon>Pentapetalae</taxon>
        <taxon>rosids</taxon>
        <taxon>fabids</taxon>
        <taxon>Fabales</taxon>
        <taxon>Fabaceae</taxon>
        <taxon>Papilionoideae</taxon>
        <taxon>50 kb inversion clade</taxon>
        <taxon>NPAAA clade</taxon>
        <taxon>Hologalegina</taxon>
        <taxon>IRL clade</taxon>
        <taxon>Trifolieae</taxon>
        <taxon>Trifolium</taxon>
    </lineage>
</organism>
<dbReference type="PANTHER" id="PTHR33138">
    <property type="entry name" value="OS01G0690200 PROTEIN"/>
    <property type="match status" value="1"/>
</dbReference>
<keyword evidence="3" id="KW-0808">Transferase</keyword>
<dbReference type="AlphaFoldDB" id="A0A392P1G6"/>
<name>A0A392P1G6_9FABA</name>
<keyword evidence="1" id="KW-0325">Glycoprotein</keyword>
<comment type="caution">
    <text evidence="3">The sequence shown here is derived from an EMBL/GenBank/DDBJ whole genome shotgun (WGS) entry which is preliminary data.</text>
</comment>
<evidence type="ECO:0000313" key="4">
    <source>
        <dbReference type="Proteomes" id="UP000265520"/>
    </source>
</evidence>
<accession>A0A392P1G6</accession>
<dbReference type="PANTHER" id="PTHR33138:SF79">
    <property type="entry name" value="WALL-ASSOCIATED RECEPTOR KINASE GALACTURONAN-BINDING DOMAIN-CONTAINING PROTEIN"/>
    <property type="match status" value="1"/>
</dbReference>
<protein>
    <submittedName>
        <fullName evidence="3">Wall-associated receptor kinase carboxy-terminal protein</fullName>
    </submittedName>
</protein>
<keyword evidence="4" id="KW-1185">Reference proteome</keyword>
<sequence length="161" mass="17353">MNFFKYTSNNENYTLMYECGPRPDSQSSSLNSEVSEVISCLIEGKPRDAYLVSNDKLADFIVMKCKNSITVPGLKNSFTNDSDIVVDVLDEGFEVGWSGVGEDVCDGCIKSGGRCGYNTSENAIMCLSPEKSAASTNGVTPSTAIAGKHLRIQGKMKIVTP</sequence>
<reference evidence="3 4" key="1">
    <citation type="journal article" date="2018" name="Front. Plant Sci.">
        <title>Red Clover (Trifolium pratense) and Zigzag Clover (T. medium) - A Picture of Genomic Similarities and Differences.</title>
        <authorList>
            <person name="Dluhosova J."/>
            <person name="Istvanek J."/>
            <person name="Nedelnik J."/>
            <person name="Repkova J."/>
        </authorList>
    </citation>
    <scope>NUCLEOTIDE SEQUENCE [LARGE SCALE GENOMIC DNA]</scope>
    <source>
        <strain evidence="4">cv. 10/8</strain>
        <tissue evidence="3">Leaf</tissue>
    </source>
</reference>
<dbReference type="Pfam" id="PF14380">
    <property type="entry name" value="WAK_assoc"/>
    <property type="match status" value="1"/>
</dbReference>
<evidence type="ECO:0000256" key="1">
    <source>
        <dbReference type="ARBA" id="ARBA00023180"/>
    </source>
</evidence>
<evidence type="ECO:0000259" key="2">
    <source>
        <dbReference type="Pfam" id="PF14380"/>
    </source>
</evidence>
<dbReference type="InterPro" id="IPR032872">
    <property type="entry name" value="WAK_assoc_C"/>
</dbReference>
<evidence type="ECO:0000313" key="3">
    <source>
        <dbReference type="EMBL" id="MCI05837.1"/>
    </source>
</evidence>
<dbReference type="GO" id="GO:0016301">
    <property type="term" value="F:kinase activity"/>
    <property type="evidence" value="ECO:0007669"/>
    <property type="project" value="UniProtKB-KW"/>
</dbReference>
<keyword evidence="3" id="KW-0418">Kinase</keyword>